<dbReference type="InterPro" id="IPR029063">
    <property type="entry name" value="SAM-dependent_MTases_sf"/>
</dbReference>
<evidence type="ECO:0000313" key="1">
    <source>
        <dbReference type="EMBL" id="SMF69519.1"/>
    </source>
</evidence>
<sequence length="288" mass="33648">MEHNREDNHKLFALLSSYLNHAPDLIDEAEINELVQSGVSTEYAFKLLLAAKFGLDILETPQDREMFHQYFDPMVHQLDPAEYEHNPYYRSIRLPAAQIGDCELKYESYKPFEGFVCNDIVQTADGRQIPQIGFFPVEFKYPALLEQGRIWMTVTPNEIATMKEPIADAFGRVLTFGLGLGYYAYMVSEKDNVDCVTIVEINENVIRLFQQHLLPQFPHAEKIQIIQADAFEFARTRLAQKAYDYVFTDLWHDVSDGIDLYLRMKQIERQHPKTHFSYWIEKSIQCYL</sequence>
<dbReference type="EMBL" id="FXAE01000085">
    <property type="protein sequence ID" value="SMF69519.1"/>
    <property type="molecule type" value="Genomic_DNA"/>
</dbReference>
<reference evidence="1 2" key="1">
    <citation type="submission" date="2017-04" db="EMBL/GenBank/DDBJ databases">
        <authorList>
            <person name="Varghese N."/>
            <person name="Submissions S."/>
        </authorList>
    </citation>
    <scope>NUCLEOTIDE SEQUENCE [LARGE SCALE GENOMIC DNA]</scope>
    <source>
        <strain evidence="1 2">J12</strain>
    </source>
</reference>
<gene>
    <name evidence="1" type="ORF">SAMN02744124_04404</name>
</gene>
<evidence type="ECO:0008006" key="3">
    <source>
        <dbReference type="Google" id="ProtNLM"/>
    </source>
</evidence>
<proteinExistence type="predicted"/>
<organism evidence="1 2">
    <name type="scientific">Paenibacillus barengoltzii J12</name>
    <dbReference type="NCBI Taxonomy" id="935846"/>
    <lineage>
        <taxon>Bacteria</taxon>
        <taxon>Bacillati</taxon>
        <taxon>Bacillota</taxon>
        <taxon>Bacilli</taxon>
        <taxon>Bacillales</taxon>
        <taxon>Paenibacillaceae</taxon>
        <taxon>Paenibacillus</taxon>
    </lineage>
</organism>
<keyword evidence="2" id="KW-1185">Reference proteome</keyword>
<dbReference type="Gene3D" id="3.40.50.150">
    <property type="entry name" value="Vaccinia Virus protein VP39"/>
    <property type="match status" value="1"/>
</dbReference>
<comment type="caution">
    <text evidence="1">The sequence shown here is derived from an EMBL/GenBank/DDBJ whole genome shotgun (WGS) entry which is preliminary data.</text>
</comment>
<protein>
    <recommendedName>
        <fullName evidence="3">Spermidine synthase</fullName>
    </recommendedName>
</protein>
<dbReference type="SUPFAM" id="SSF53335">
    <property type="entry name" value="S-adenosyl-L-methionine-dependent methyltransferases"/>
    <property type="match status" value="1"/>
</dbReference>
<dbReference type="Pfam" id="PF01564">
    <property type="entry name" value="Spermine_synth"/>
    <property type="match status" value="1"/>
</dbReference>
<evidence type="ECO:0000313" key="2">
    <source>
        <dbReference type="Proteomes" id="UP000192939"/>
    </source>
</evidence>
<dbReference type="Proteomes" id="UP000192939">
    <property type="component" value="Unassembled WGS sequence"/>
</dbReference>
<dbReference type="RefSeq" id="WP_085279896.1">
    <property type="nucleotide sequence ID" value="NZ_FXAE01000085.1"/>
</dbReference>
<name>A0ABY1M3N2_9BACL</name>
<accession>A0ABY1M3N2</accession>